<feature type="chain" id="PRO_5008399076" evidence="2">
    <location>
        <begin position="25"/>
        <end position="222"/>
    </location>
</feature>
<accession>A0A1A9V6L3</accession>
<evidence type="ECO:0000313" key="3">
    <source>
        <dbReference type="EnsemblMetazoa" id="GAUT027584-PA"/>
    </source>
</evidence>
<dbReference type="Proteomes" id="UP000078200">
    <property type="component" value="Unassembled WGS sequence"/>
</dbReference>
<keyword evidence="2" id="KW-0732">Signal</keyword>
<dbReference type="VEuPathDB" id="VectorBase:GAUT027584"/>
<protein>
    <submittedName>
        <fullName evidence="3">Uncharacterized protein</fullName>
    </submittedName>
</protein>
<name>A0A1A9V6L3_GLOAU</name>
<feature type="region of interest" description="Disordered" evidence="1">
    <location>
        <begin position="93"/>
        <end position="118"/>
    </location>
</feature>
<keyword evidence="4" id="KW-1185">Reference proteome</keyword>
<dbReference type="EnsemblMetazoa" id="GAUT027584-RA">
    <property type="protein sequence ID" value="GAUT027584-PA"/>
    <property type="gene ID" value="GAUT027584"/>
</dbReference>
<evidence type="ECO:0000313" key="4">
    <source>
        <dbReference type="Proteomes" id="UP000078200"/>
    </source>
</evidence>
<organism evidence="3 4">
    <name type="scientific">Glossina austeni</name>
    <name type="common">Savannah tsetse fly</name>
    <dbReference type="NCBI Taxonomy" id="7395"/>
    <lineage>
        <taxon>Eukaryota</taxon>
        <taxon>Metazoa</taxon>
        <taxon>Ecdysozoa</taxon>
        <taxon>Arthropoda</taxon>
        <taxon>Hexapoda</taxon>
        <taxon>Insecta</taxon>
        <taxon>Pterygota</taxon>
        <taxon>Neoptera</taxon>
        <taxon>Endopterygota</taxon>
        <taxon>Diptera</taxon>
        <taxon>Brachycera</taxon>
        <taxon>Muscomorpha</taxon>
        <taxon>Hippoboscoidea</taxon>
        <taxon>Glossinidae</taxon>
        <taxon>Glossina</taxon>
    </lineage>
</organism>
<proteinExistence type="predicted"/>
<feature type="signal peptide" evidence="2">
    <location>
        <begin position="1"/>
        <end position="24"/>
    </location>
</feature>
<reference evidence="3" key="1">
    <citation type="submission" date="2020-05" db="UniProtKB">
        <authorList>
            <consortium name="EnsemblMetazoa"/>
        </authorList>
    </citation>
    <scope>IDENTIFICATION</scope>
    <source>
        <strain evidence="3">TTRI</strain>
    </source>
</reference>
<dbReference type="AlphaFoldDB" id="A0A1A9V6L3"/>
<evidence type="ECO:0000256" key="1">
    <source>
        <dbReference type="SAM" id="MobiDB-lite"/>
    </source>
</evidence>
<feature type="compositionally biased region" description="Basic residues" evidence="1">
    <location>
        <begin position="101"/>
        <end position="118"/>
    </location>
</feature>
<evidence type="ECO:0000256" key="2">
    <source>
        <dbReference type="SAM" id="SignalP"/>
    </source>
</evidence>
<sequence length="222" mass="25742">MGRQSSSTLAVIIMLVAILGTTTAMNVNKDASVNGICLRDNTTIADASDISHQYNWENKESDKPFIIECEAEGKPDPTFYFLIQKVVFSTHHESVDNRPPSHNHHHHHHHHRHHHHHHRRRRHINYFNIFTHIQYFAHVALGCALIDFALHNHDTNKSRLHANEYDSLRLEYFGYNLLFTPTHPLILPPPFLICGLVKTCIKSVEKFRINIILFATRIDFSP</sequence>